<sequence length="82" mass="9082">MRTLLLTTVILLLLCSSQVLTLRCFTCDQNNPDNCKVVTECPGSSKFCRTVTIAGEIVSRSCQDTCVKDDNIQCCQQDMCDP</sequence>
<evidence type="ECO:0000256" key="2">
    <source>
        <dbReference type="SAM" id="SignalP"/>
    </source>
</evidence>
<dbReference type="InterPro" id="IPR035076">
    <property type="entry name" value="Toxin/TOLIP"/>
</dbReference>
<protein>
    <recommendedName>
        <fullName evidence="3">Snake toxin/toxin-like domain-containing protein</fullName>
    </recommendedName>
</protein>
<accession>A0ABD0X2L1</accession>
<reference evidence="4 5" key="1">
    <citation type="submission" date="2024-06" db="EMBL/GenBank/DDBJ databases">
        <authorList>
            <person name="Pan Q."/>
            <person name="Wen M."/>
            <person name="Jouanno E."/>
            <person name="Zahm M."/>
            <person name="Klopp C."/>
            <person name="Cabau C."/>
            <person name="Louis A."/>
            <person name="Berthelot C."/>
            <person name="Parey E."/>
            <person name="Roest Crollius H."/>
            <person name="Montfort J."/>
            <person name="Robinson-Rechavi M."/>
            <person name="Bouchez O."/>
            <person name="Lampietro C."/>
            <person name="Lopez Roques C."/>
            <person name="Donnadieu C."/>
            <person name="Postlethwait J."/>
            <person name="Bobe J."/>
            <person name="Verreycken H."/>
            <person name="Guiguen Y."/>
        </authorList>
    </citation>
    <scope>NUCLEOTIDE SEQUENCE [LARGE SCALE GENOMIC DNA]</scope>
    <source>
        <strain evidence="4">Up_M1</strain>
        <tissue evidence="4">Testis</tissue>
    </source>
</reference>
<evidence type="ECO:0000256" key="1">
    <source>
        <dbReference type="ARBA" id="ARBA00022729"/>
    </source>
</evidence>
<feature type="domain" description="Snake toxin/toxin-like" evidence="3">
    <location>
        <begin position="22"/>
        <end position="81"/>
    </location>
</feature>
<proteinExistence type="predicted"/>
<evidence type="ECO:0000313" key="5">
    <source>
        <dbReference type="Proteomes" id="UP001557470"/>
    </source>
</evidence>
<dbReference type="InterPro" id="IPR018363">
    <property type="entry name" value="CD59_antigen_CS"/>
</dbReference>
<dbReference type="Pfam" id="PF00087">
    <property type="entry name" value="Toxin_TOLIP"/>
    <property type="match status" value="1"/>
</dbReference>
<dbReference type="PROSITE" id="PS00983">
    <property type="entry name" value="LY6_UPAR"/>
    <property type="match status" value="1"/>
</dbReference>
<feature type="chain" id="PRO_5044832422" description="Snake toxin/toxin-like domain-containing protein" evidence="2">
    <location>
        <begin position="22"/>
        <end position="82"/>
    </location>
</feature>
<dbReference type="AlphaFoldDB" id="A0ABD0X2L1"/>
<dbReference type="Proteomes" id="UP001557470">
    <property type="component" value="Unassembled WGS sequence"/>
</dbReference>
<name>A0ABD0X2L1_UMBPY</name>
<keyword evidence="1 2" id="KW-0732">Signal</keyword>
<keyword evidence="5" id="KW-1185">Reference proteome</keyword>
<dbReference type="SUPFAM" id="SSF57302">
    <property type="entry name" value="Snake toxin-like"/>
    <property type="match status" value="1"/>
</dbReference>
<organism evidence="4 5">
    <name type="scientific">Umbra pygmaea</name>
    <name type="common">Eastern mudminnow</name>
    <dbReference type="NCBI Taxonomy" id="75934"/>
    <lineage>
        <taxon>Eukaryota</taxon>
        <taxon>Metazoa</taxon>
        <taxon>Chordata</taxon>
        <taxon>Craniata</taxon>
        <taxon>Vertebrata</taxon>
        <taxon>Euteleostomi</taxon>
        <taxon>Actinopterygii</taxon>
        <taxon>Neopterygii</taxon>
        <taxon>Teleostei</taxon>
        <taxon>Protacanthopterygii</taxon>
        <taxon>Esociformes</taxon>
        <taxon>Umbridae</taxon>
        <taxon>Umbra</taxon>
    </lineage>
</organism>
<dbReference type="Gene3D" id="2.10.60.10">
    <property type="entry name" value="CD59"/>
    <property type="match status" value="1"/>
</dbReference>
<evidence type="ECO:0000313" key="4">
    <source>
        <dbReference type="EMBL" id="KAL0973351.1"/>
    </source>
</evidence>
<dbReference type="InterPro" id="IPR045860">
    <property type="entry name" value="Snake_toxin-like_sf"/>
</dbReference>
<evidence type="ECO:0000259" key="3">
    <source>
        <dbReference type="Pfam" id="PF00087"/>
    </source>
</evidence>
<gene>
    <name evidence="4" type="ORF">UPYG_G00202340</name>
</gene>
<comment type="caution">
    <text evidence="4">The sequence shown here is derived from an EMBL/GenBank/DDBJ whole genome shotgun (WGS) entry which is preliminary data.</text>
</comment>
<feature type="signal peptide" evidence="2">
    <location>
        <begin position="1"/>
        <end position="21"/>
    </location>
</feature>
<dbReference type="EMBL" id="JAGEUA010000006">
    <property type="protein sequence ID" value="KAL0973351.1"/>
    <property type="molecule type" value="Genomic_DNA"/>
</dbReference>